<gene>
    <name evidence="4" type="primary">gpr</name>
    <name evidence="5" type="ORF">SAMN05444401_1170</name>
</gene>
<evidence type="ECO:0000313" key="6">
    <source>
        <dbReference type="Proteomes" id="UP000184080"/>
    </source>
</evidence>
<keyword evidence="3 4" id="KW-0865">Zymogen</keyword>
<dbReference type="SUPFAM" id="SSF53163">
    <property type="entry name" value="HybD-like"/>
    <property type="match status" value="1"/>
</dbReference>
<sequence length="324" mass="35441">MFDVRTDLAVEAKELYKQRYKKEIDGVIAEEDILEDVKVTKVDVVNENGARAMGKPVGTYITIDLPEYTHYDGDLMDKVSHILSKNLRELIKQEKEGTTLVVGLGNSDVTPDALGPMVISRLMITRHLKAMMPESIDDEVRAVCAIAPGVLGTTGIETGEIVRSLVEKIKPSLVICIDALASRKLERVNRTIQIGNTGIAPGAGVGNNRMEINEKSLGVPVIAIGVPTVVDAATIANDTMDLFIDEMIKQATSGGEFYNMLKSIDRKEKQYMIREILAPYVGDLMVTPKDVDAIINAVSKVISTGINLALQPAFEIEDINKFLN</sequence>
<keyword evidence="6" id="KW-1185">Reference proteome</keyword>
<comment type="function">
    <text evidence="4">Initiates the rapid degradation of small, acid-soluble proteins during spore germination.</text>
</comment>
<dbReference type="EC" id="3.4.24.78" evidence="4"/>
<dbReference type="AlphaFoldDB" id="A0A1M6CME8"/>
<name>A0A1M6CME8_9CLOT</name>
<feature type="propeptide" id="PRO_5009990193" evidence="4">
    <location>
        <begin position="1"/>
        <end position="7"/>
    </location>
</feature>
<dbReference type="RefSeq" id="WP_073004512.1">
    <property type="nucleotide sequence ID" value="NZ_FQZO01000001.1"/>
</dbReference>
<dbReference type="Pfam" id="PF03418">
    <property type="entry name" value="Peptidase_A25"/>
    <property type="match status" value="2"/>
</dbReference>
<dbReference type="GO" id="GO:0004222">
    <property type="term" value="F:metalloendopeptidase activity"/>
    <property type="evidence" value="ECO:0007669"/>
    <property type="project" value="UniProtKB-UniRule"/>
</dbReference>
<dbReference type="Gene3D" id="3.40.50.1450">
    <property type="entry name" value="HybD-like"/>
    <property type="match status" value="1"/>
</dbReference>
<keyword evidence="2 4" id="KW-0378">Hydrolase</keyword>
<dbReference type="InterPro" id="IPR005080">
    <property type="entry name" value="Peptidase_A25"/>
</dbReference>
<comment type="similarity">
    <text evidence="4">Belongs to the peptidase A25 family.</text>
</comment>
<evidence type="ECO:0000256" key="4">
    <source>
        <dbReference type="HAMAP-Rule" id="MF_00626"/>
    </source>
</evidence>
<comment type="PTM">
    <text evidence="4">Autoproteolytically processed. The inactive tetrameric zymogen termed p46 autoprocesses to a smaller form termed p41, which is active only during spore germination.</text>
</comment>
<accession>A0A1M6CME8</accession>
<reference evidence="5 6" key="1">
    <citation type="submission" date="2016-11" db="EMBL/GenBank/DDBJ databases">
        <authorList>
            <person name="Jaros S."/>
            <person name="Januszkiewicz K."/>
            <person name="Wedrychowicz H."/>
        </authorList>
    </citation>
    <scope>NUCLEOTIDE SEQUENCE [LARGE SCALE GENOMIC DNA]</scope>
    <source>
        <strain evidence="5 6">DSM 21864</strain>
    </source>
</reference>
<dbReference type="InterPro" id="IPR023430">
    <property type="entry name" value="Pept_HybD-like_dom_sf"/>
</dbReference>
<comment type="catalytic activity">
    <reaction evidence="4">
        <text>Endopeptidase action with P4 Glu or Asp, P1 preferably Glu &gt; Asp, P1' hydrophobic and P2' Ala.</text>
        <dbReference type="EC" id="3.4.24.78"/>
    </reaction>
</comment>
<dbReference type="EMBL" id="FQZO01000001">
    <property type="protein sequence ID" value="SHI62176.1"/>
    <property type="molecule type" value="Genomic_DNA"/>
</dbReference>
<evidence type="ECO:0000313" key="5">
    <source>
        <dbReference type="EMBL" id="SHI62176.1"/>
    </source>
</evidence>
<evidence type="ECO:0000256" key="1">
    <source>
        <dbReference type="ARBA" id="ARBA00022670"/>
    </source>
</evidence>
<dbReference type="Proteomes" id="UP000184080">
    <property type="component" value="Unassembled WGS sequence"/>
</dbReference>
<dbReference type="PIRSF" id="PIRSF019549">
    <property type="entry name" value="Peptidase_A25"/>
    <property type="match status" value="1"/>
</dbReference>
<comment type="subunit">
    <text evidence="4">Homotetramer.</text>
</comment>
<dbReference type="GO" id="GO:0009847">
    <property type="term" value="P:spore germination"/>
    <property type="evidence" value="ECO:0007669"/>
    <property type="project" value="UniProtKB-UniRule"/>
</dbReference>
<dbReference type="GO" id="GO:0006508">
    <property type="term" value="P:proteolysis"/>
    <property type="evidence" value="ECO:0007669"/>
    <property type="project" value="UniProtKB-UniRule"/>
</dbReference>
<dbReference type="STRING" id="1121298.SAMN05444401_1170"/>
<dbReference type="NCBIfam" id="TIGR01441">
    <property type="entry name" value="GPR"/>
    <property type="match status" value="1"/>
</dbReference>
<feature type="chain" id="PRO_5023562670" description="Germination protease" evidence="4">
    <location>
        <begin position="8"/>
        <end position="324"/>
    </location>
</feature>
<proteinExistence type="inferred from homology"/>
<protein>
    <recommendedName>
        <fullName evidence="4">Germination protease</fullName>
        <ecNumber evidence="4">3.4.24.78</ecNumber>
    </recommendedName>
    <alternativeName>
        <fullName evidence="4">GPR endopeptidase</fullName>
    </alternativeName>
    <alternativeName>
        <fullName evidence="4">Germination proteinase</fullName>
    </alternativeName>
    <alternativeName>
        <fullName evidence="4">Spore protease</fullName>
    </alternativeName>
</protein>
<dbReference type="HAMAP" id="MF_00626">
    <property type="entry name" value="Germination_prot"/>
    <property type="match status" value="1"/>
</dbReference>
<organism evidence="5 6">
    <name type="scientific">Clostridium amylolyticum</name>
    <dbReference type="NCBI Taxonomy" id="1121298"/>
    <lineage>
        <taxon>Bacteria</taxon>
        <taxon>Bacillati</taxon>
        <taxon>Bacillota</taxon>
        <taxon>Clostridia</taxon>
        <taxon>Eubacteriales</taxon>
        <taxon>Clostridiaceae</taxon>
        <taxon>Clostridium</taxon>
    </lineage>
</organism>
<keyword evidence="1 4" id="KW-0645">Protease</keyword>
<dbReference type="OrthoDB" id="9777293at2"/>
<evidence type="ECO:0000256" key="3">
    <source>
        <dbReference type="ARBA" id="ARBA00023145"/>
    </source>
</evidence>
<evidence type="ECO:0000256" key="2">
    <source>
        <dbReference type="ARBA" id="ARBA00022801"/>
    </source>
</evidence>